<accession>A0ABS6S0F4</accession>
<dbReference type="NCBIfam" id="NF007012">
    <property type="entry name" value="PRK09476.1"/>
    <property type="match status" value="1"/>
</dbReference>
<keyword evidence="4" id="KW-0677">Repeat</keyword>
<feature type="domain" description="4Fe-4S ferredoxin-type" evidence="8">
    <location>
        <begin position="172"/>
        <end position="203"/>
    </location>
</feature>
<dbReference type="InterPro" id="IPR006311">
    <property type="entry name" value="TAT_signal"/>
</dbReference>
<keyword evidence="10" id="KW-1185">Reference proteome</keyword>
<dbReference type="InterPro" id="IPR017900">
    <property type="entry name" value="4Fe4S_Fe_S_CS"/>
</dbReference>
<name>A0ABS6S0F4_9BACT</name>
<keyword evidence="2" id="KW-0004">4Fe-4S</keyword>
<dbReference type="Proteomes" id="UP001196980">
    <property type="component" value="Unassembled WGS sequence"/>
</dbReference>
<dbReference type="InterPro" id="IPR004494">
    <property type="entry name" value="MauM_NapG"/>
</dbReference>
<evidence type="ECO:0000256" key="3">
    <source>
        <dbReference type="ARBA" id="ARBA00022723"/>
    </source>
</evidence>
<gene>
    <name evidence="9" type="primary">napG</name>
    <name evidence="9" type="ORF">HWQ67_12105</name>
</gene>
<dbReference type="Pfam" id="PF12838">
    <property type="entry name" value="Fer4_7"/>
    <property type="match status" value="2"/>
</dbReference>
<keyword evidence="7" id="KW-0411">Iron-sulfur</keyword>
<dbReference type="PROSITE" id="PS51318">
    <property type="entry name" value="TAT"/>
    <property type="match status" value="1"/>
</dbReference>
<organism evidence="9 10">
    <name type="scientific">Candidatus Magnetobacterium casense</name>
    <dbReference type="NCBI Taxonomy" id="1455061"/>
    <lineage>
        <taxon>Bacteria</taxon>
        <taxon>Pseudomonadati</taxon>
        <taxon>Nitrospirota</taxon>
        <taxon>Thermodesulfovibrionia</taxon>
        <taxon>Thermodesulfovibrionales</taxon>
        <taxon>Candidatus Magnetobacteriaceae</taxon>
        <taxon>Candidatus Magnetobacterium</taxon>
    </lineage>
</organism>
<dbReference type="RefSeq" id="WP_218252948.1">
    <property type="nucleotide sequence ID" value="NZ_JABXWD010000238.1"/>
</dbReference>
<dbReference type="EMBL" id="JABXWD010000238">
    <property type="protein sequence ID" value="MBV6342329.1"/>
    <property type="molecule type" value="Genomic_DNA"/>
</dbReference>
<keyword evidence="3" id="KW-0479">Metal-binding</keyword>
<reference evidence="9 10" key="1">
    <citation type="journal article" date="2020" name="J Geophys Res Biogeosci">
        <title>Magnetotaxis as an Adaptation to Enable Bacterial Shuttling of Microbial Sulfur and Sulfur Cycling Across Aquatic Oxic#Anoxic Interfaces.</title>
        <authorList>
            <person name="Li J."/>
            <person name="Liu P."/>
            <person name="Wang J."/>
            <person name="Roberts A.P."/>
            <person name="Pan Y."/>
        </authorList>
    </citation>
    <scope>NUCLEOTIDE SEQUENCE [LARGE SCALE GENOMIC DNA]</scope>
    <source>
        <strain evidence="9 10">MYR-1_YQ</strain>
    </source>
</reference>
<dbReference type="PROSITE" id="PS00198">
    <property type="entry name" value="4FE4S_FER_1"/>
    <property type="match status" value="1"/>
</dbReference>
<evidence type="ECO:0000259" key="8">
    <source>
        <dbReference type="PROSITE" id="PS51379"/>
    </source>
</evidence>
<evidence type="ECO:0000313" key="10">
    <source>
        <dbReference type="Proteomes" id="UP001196980"/>
    </source>
</evidence>
<keyword evidence="6" id="KW-0408">Iron</keyword>
<comment type="caution">
    <text evidence="9">The sequence shown here is derived from an EMBL/GenBank/DDBJ whole genome shotgun (WGS) entry which is preliminary data.</text>
</comment>
<keyword evidence="1" id="KW-0813">Transport</keyword>
<evidence type="ECO:0000256" key="1">
    <source>
        <dbReference type="ARBA" id="ARBA00022448"/>
    </source>
</evidence>
<evidence type="ECO:0000256" key="7">
    <source>
        <dbReference type="ARBA" id="ARBA00023014"/>
    </source>
</evidence>
<keyword evidence="5" id="KW-0249">Electron transport</keyword>
<evidence type="ECO:0000256" key="2">
    <source>
        <dbReference type="ARBA" id="ARBA00022485"/>
    </source>
</evidence>
<dbReference type="PROSITE" id="PS51379">
    <property type="entry name" value="4FE4S_FER_2"/>
    <property type="match status" value="2"/>
</dbReference>
<dbReference type="InterPro" id="IPR017896">
    <property type="entry name" value="4Fe4S_Fe-S-bd"/>
</dbReference>
<evidence type="ECO:0000256" key="6">
    <source>
        <dbReference type="ARBA" id="ARBA00023004"/>
    </source>
</evidence>
<dbReference type="CDD" id="cd16373">
    <property type="entry name" value="DMSOR_beta_like"/>
    <property type="match status" value="1"/>
</dbReference>
<proteinExistence type="predicted"/>
<evidence type="ECO:0000256" key="5">
    <source>
        <dbReference type="ARBA" id="ARBA00022982"/>
    </source>
</evidence>
<evidence type="ECO:0000313" key="9">
    <source>
        <dbReference type="EMBL" id="MBV6342329.1"/>
    </source>
</evidence>
<sequence>MDKDRRHFLTSLGFTAVGGILWGRAVSETKASALVLRPPGALAESDFIGKCIRCGQCVEACPFSTLVLAAAGDNKPVGMPFYTPRKVPCYMCRDIPCVPVCPTHALDRAIVSENGRLNINKARMGLAVLDRETCVAYWGLQCDACYRVCPLIDKAIKVQYSRNERTGKHAFMAPVVDSEHCTGCGLCEHACINEKSSIFVLPRALATGKANIRYLKGWQEDDEGRLRQLKQDTGVVTPRSKSSAIDYLNKGVD</sequence>
<evidence type="ECO:0000256" key="4">
    <source>
        <dbReference type="ARBA" id="ARBA00022737"/>
    </source>
</evidence>
<protein>
    <submittedName>
        <fullName evidence="9">Ferredoxin-type protein NapG</fullName>
    </submittedName>
</protein>
<dbReference type="NCBIfam" id="TIGR00397">
    <property type="entry name" value="mauM_napG"/>
    <property type="match status" value="1"/>
</dbReference>
<feature type="domain" description="4Fe-4S ferredoxin-type" evidence="8">
    <location>
        <begin position="41"/>
        <end position="71"/>
    </location>
</feature>